<dbReference type="SUPFAM" id="SSF51679">
    <property type="entry name" value="Bacterial luciferase-like"/>
    <property type="match status" value="1"/>
</dbReference>
<dbReference type="GO" id="GO:0046306">
    <property type="term" value="P:alkanesulfonate catabolic process"/>
    <property type="evidence" value="ECO:0007669"/>
    <property type="project" value="TreeGrafter"/>
</dbReference>
<sequence length="313" mass="33880">MTSETAPTAAPRPGRPRLGVVLLPQQRWADARHTWRRAEQEYGFDHAWTYDHLAWRSLADEPWFATVPLLAAVAAVTERIRLGTWVASPNFRHPVPFAKDVMGLDDIAGGRFLLGLGAGGEGFDAGVLGPAPTRGERTRRFEEFVEVLDRLLTHPVTDHEGTFYEAHGARMHPGTIARPRTPFVVAAAGPRTMALAARYGQGWATYGPVLAPDEQPATPAAAQDAWWAGVAEQVGQLREIAGRLAPGGRVPDLYLSLDGAPVFSLESADTLVEGVERAADLGFTDVVVHWPRAEGIYAGSEDVLAEGLSRLGR</sequence>
<dbReference type="GO" id="GO:0008726">
    <property type="term" value="F:alkanesulfonate monooxygenase activity"/>
    <property type="evidence" value="ECO:0007669"/>
    <property type="project" value="TreeGrafter"/>
</dbReference>
<keyword evidence="4" id="KW-0503">Monooxygenase</keyword>
<evidence type="ECO:0000313" key="6">
    <source>
        <dbReference type="EMBL" id="TKR22824.1"/>
    </source>
</evidence>
<dbReference type="InterPro" id="IPR011251">
    <property type="entry name" value="Luciferase-like_dom"/>
</dbReference>
<evidence type="ECO:0000256" key="1">
    <source>
        <dbReference type="ARBA" id="ARBA00022630"/>
    </source>
</evidence>
<reference evidence="6 7" key="1">
    <citation type="submission" date="2019-05" db="EMBL/GenBank/DDBJ databases">
        <title>Genome sequence of Cellulomonas hominis strain CS1.</title>
        <authorList>
            <person name="Belmont J."/>
            <person name="Maclea K.S."/>
        </authorList>
    </citation>
    <scope>NUCLEOTIDE SEQUENCE [LARGE SCALE GENOMIC DNA]</scope>
    <source>
        <strain evidence="6 7">CS1</strain>
    </source>
</reference>
<dbReference type="AlphaFoldDB" id="A0A7Z8JX87"/>
<dbReference type="Proteomes" id="UP000308121">
    <property type="component" value="Unassembled WGS sequence"/>
</dbReference>
<organism evidence="6 7">
    <name type="scientific">Cellulomonas hominis</name>
    <dbReference type="NCBI Taxonomy" id="156981"/>
    <lineage>
        <taxon>Bacteria</taxon>
        <taxon>Bacillati</taxon>
        <taxon>Actinomycetota</taxon>
        <taxon>Actinomycetes</taxon>
        <taxon>Micrococcales</taxon>
        <taxon>Cellulomonadaceae</taxon>
        <taxon>Cellulomonas</taxon>
    </lineage>
</organism>
<dbReference type="InterPro" id="IPR050172">
    <property type="entry name" value="SsuD_RutA_monooxygenase"/>
</dbReference>
<dbReference type="OrthoDB" id="7374740at2"/>
<name>A0A7Z8JX87_9CELL</name>
<dbReference type="PANTHER" id="PTHR42847">
    <property type="entry name" value="ALKANESULFONATE MONOOXYGENASE"/>
    <property type="match status" value="1"/>
</dbReference>
<evidence type="ECO:0000256" key="3">
    <source>
        <dbReference type="ARBA" id="ARBA00023002"/>
    </source>
</evidence>
<comment type="caution">
    <text evidence="6">The sequence shown here is derived from an EMBL/GenBank/DDBJ whole genome shotgun (WGS) entry which is preliminary data.</text>
</comment>
<keyword evidence="1" id="KW-0285">Flavoprotein</keyword>
<dbReference type="PANTHER" id="PTHR42847:SF4">
    <property type="entry name" value="ALKANESULFONATE MONOOXYGENASE-RELATED"/>
    <property type="match status" value="1"/>
</dbReference>
<dbReference type="EMBL" id="SZYE01000136">
    <property type="protein sequence ID" value="TKR22824.1"/>
    <property type="molecule type" value="Genomic_DNA"/>
</dbReference>
<proteinExistence type="predicted"/>
<accession>A0A7Z8JX87</accession>
<gene>
    <name evidence="6" type="ORF">FA014_14410</name>
</gene>
<evidence type="ECO:0000259" key="5">
    <source>
        <dbReference type="Pfam" id="PF00296"/>
    </source>
</evidence>
<keyword evidence="2" id="KW-0288">FMN</keyword>
<dbReference type="RefSeq" id="WP_154730352.1">
    <property type="nucleotide sequence ID" value="NZ_SZYE01000136.1"/>
</dbReference>
<evidence type="ECO:0000313" key="7">
    <source>
        <dbReference type="Proteomes" id="UP000308121"/>
    </source>
</evidence>
<dbReference type="Gene3D" id="3.20.20.30">
    <property type="entry name" value="Luciferase-like domain"/>
    <property type="match status" value="1"/>
</dbReference>
<evidence type="ECO:0000256" key="2">
    <source>
        <dbReference type="ARBA" id="ARBA00022643"/>
    </source>
</evidence>
<feature type="domain" description="Luciferase-like" evidence="5">
    <location>
        <begin position="24"/>
        <end position="209"/>
    </location>
</feature>
<protein>
    <submittedName>
        <fullName evidence="6">LLM class flavin-dependent oxidoreductase</fullName>
    </submittedName>
</protein>
<evidence type="ECO:0000256" key="4">
    <source>
        <dbReference type="ARBA" id="ARBA00023033"/>
    </source>
</evidence>
<keyword evidence="3" id="KW-0560">Oxidoreductase</keyword>
<dbReference type="InterPro" id="IPR036661">
    <property type="entry name" value="Luciferase-like_sf"/>
</dbReference>
<dbReference type="Pfam" id="PF00296">
    <property type="entry name" value="Bac_luciferase"/>
    <property type="match status" value="1"/>
</dbReference>